<keyword evidence="2 6" id="KW-0732">Signal</keyword>
<feature type="chain" id="PRO_5021738414" description="GH16 domain-containing protein" evidence="6">
    <location>
        <begin position="21"/>
        <end position="279"/>
    </location>
</feature>
<keyword evidence="4" id="KW-0326">Glycosidase</keyword>
<dbReference type="AlphaFoldDB" id="A0A554VGR7"/>
<dbReference type="Proteomes" id="UP000318833">
    <property type="component" value="Unassembled WGS sequence"/>
</dbReference>
<dbReference type="GO" id="GO:0005975">
    <property type="term" value="P:carbohydrate metabolic process"/>
    <property type="evidence" value="ECO:0007669"/>
    <property type="project" value="InterPro"/>
</dbReference>
<dbReference type="Pfam" id="PF00722">
    <property type="entry name" value="Glyco_hydro_16"/>
    <property type="match status" value="1"/>
</dbReference>
<proteinExistence type="inferred from homology"/>
<dbReference type="OrthoDB" id="9809583at2"/>
<evidence type="ECO:0000313" key="9">
    <source>
        <dbReference type="Proteomes" id="UP000318833"/>
    </source>
</evidence>
<dbReference type="SUPFAM" id="SSF49899">
    <property type="entry name" value="Concanavalin A-like lectins/glucanases"/>
    <property type="match status" value="1"/>
</dbReference>
<reference evidence="8 9" key="1">
    <citation type="submission" date="2019-07" db="EMBL/GenBank/DDBJ databases">
        <title>The draft genome sequence of Aquimarina algiphila M91.</title>
        <authorList>
            <person name="Meng X."/>
        </authorList>
    </citation>
    <scope>NUCLEOTIDE SEQUENCE [LARGE SCALE GENOMIC DNA]</scope>
    <source>
        <strain evidence="8 9">M91</strain>
    </source>
</reference>
<accession>A0A554VGR7</accession>
<dbReference type="InterPro" id="IPR016287">
    <property type="entry name" value="Beta_agarase"/>
</dbReference>
<evidence type="ECO:0000256" key="3">
    <source>
        <dbReference type="ARBA" id="ARBA00022801"/>
    </source>
</evidence>
<dbReference type="RefSeq" id="WP_143917499.1">
    <property type="nucleotide sequence ID" value="NZ_CANMIK010000001.1"/>
</dbReference>
<evidence type="ECO:0000256" key="2">
    <source>
        <dbReference type="ARBA" id="ARBA00022729"/>
    </source>
</evidence>
<keyword evidence="3" id="KW-0378">Hydrolase</keyword>
<comment type="caution">
    <text evidence="8">The sequence shown here is derived from an EMBL/GenBank/DDBJ whole genome shotgun (WGS) entry which is preliminary data.</text>
</comment>
<gene>
    <name evidence="8" type="ORF">FOF46_18595</name>
</gene>
<dbReference type="PROSITE" id="PS51762">
    <property type="entry name" value="GH16_2"/>
    <property type="match status" value="1"/>
</dbReference>
<evidence type="ECO:0000313" key="8">
    <source>
        <dbReference type="EMBL" id="TSE06617.1"/>
    </source>
</evidence>
<evidence type="ECO:0000256" key="6">
    <source>
        <dbReference type="SAM" id="SignalP"/>
    </source>
</evidence>
<name>A0A554VGR7_9FLAO</name>
<dbReference type="PANTHER" id="PTHR10963:SF55">
    <property type="entry name" value="GLYCOSIDE HYDROLASE FAMILY 16 PROTEIN"/>
    <property type="match status" value="1"/>
</dbReference>
<dbReference type="GO" id="GO:0033916">
    <property type="term" value="F:beta-agarase activity"/>
    <property type="evidence" value="ECO:0007669"/>
    <property type="project" value="InterPro"/>
</dbReference>
<evidence type="ECO:0000256" key="5">
    <source>
        <dbReference type="PIRSR" id="PIRSR001097-50"/>
    </source>
</evidence>
<feature type="active site" description="Proton donor" evidence="5">
    <location>
        <position position="148"/>
    </location>
</feature>
<dbReference type="PIRSF" id="PIRSF001097">
    <property type="entry name" value="Agarase"/>
    <property type="match status" value="1"/>
</dbReference>
<feature type="domain" description="GH16" evidence="7">
    <location>
        <begin position="21"/>
        <end position="279"/>
    </location>
</feature>
<keyword evidence="9" id="KW-1185">Reference proteome</keyword>
<protein>
    <recommendedName>
        <fullName evidence="7">GH16 domain-containing protein</fullName>
    </recommendedName>
</protein>
<evidence type="ECO:0000256" key="4">
    <source>
        <dbReference type="ARBA" id="ARBA00023295"/>
    </source>
</evidence>
<dbReference type="EMBL" id="VLNR01000043">
    <property type="protein sequence ID" value="TSE06617.1"/>
    <property type="molecule type" value="Genomic_DNA"/>
</dbReference>
<dbReference type="Gene3D" id="2.60.120.200">
    <property type="match status" value="1"/>
</dbReference>
<dbReference type="InterPro" id="IPR013320">
    <property type="entry name" value="ConA-like_dom_sf"/>
</dbReference>
<evidence type="ECO:0000259" key="7">
    <source>
        <dbReference type="PROSITE" id="PS51762"/>
    </source>
</evidence>
<evidence type="ECO:0000256" key="1">
    <source>
        <dbReference type="ARBA" id="ARBA00006865"/>
    </source>
</evidence>
<dbReference type="InterPro" id="IPR050546">
    <property type="entry name" value="Glycosyl_Hydrlase_16"/>
</dbReference>
<feature type="active site" description="Nucleophile" evidence="5">
    <location>
        <position position="143"/>
    </location>
</feature>
<feature type="signal peptide" evidence="6">
    <location>
        <begin position="1"/>
        <end position="20"/>
    </location>
</feature>
<dbReference type="PANTHER" id="PTHR10963">
    <property type="entry name" value="GLYCOSYL HYDROLASE-RELATED"/>
    <property type="match status" value="1"/>
</dbReference>
<organism evidence="8 9">
    <name type="scientific">Aquimarina algiphila</name>
    <dbReference type="NCBI Taxonomy" id="2047982"/>
    <lineage>
        <taxon>Bacteria</taxon>
        <taxon>Pseudomonadati</taxon>
        <taxon>Bacteroidota</taxon>
        <taxon>Flavobacteriia</taxon>
        <taxon>Flavobacteriales</taxon>
        <taxon>Flavobacteriaceae</taxon>
        <taxon>Aquimarina</taxon>
    </lineage>
</organism>
<comment type="similarity">
    <text evidence="1">Belongs to the glycosyl hydrolase 16 family.</text>
</comment>
<dbReference type="InterPro" id="IPR000757">
    <property type="entry name" value="Beta-glucanase-like"/>
</dbReference>
<sequence length="279" mass="32592">MKKIITCLVTVLFFLTNSRAQDWKTTPIPEDVKNAHLWILDTQHSDDFNYEGKNAQFYKIWKDSYVNDWKGPGLTYFSSDHSVIKNGNLEIMAERKDPGNVYCGVISAKTPIIYPIFTEVRMKISGLKLSSNFWYISKDQVNEIDINETYGAEPKGGKTMGTNYHIFQREPFKDLSKEPKHFEAEGGPMLKDDYHRFGCYWKDPFTFYFYLDGKLVREMNIKDPRTPSVGFNQSLLMILDTEDHQWRSDKGIIATDEELKNPSQNTMYVDWVRVYIPKK</sequence>